<name>A0A0N1NY73_9EURO</name>
<dbReference type="OrthoDB" id="10536211at2759"/>
<dbReference type="VEuPathDB" id="FungiDB:AB675_3405"/>
<accession>A0A0N1NY73</accession>
<protein>
    <submittedName>
        <fullName evidence="2">Uncharacterized protein</fullName>
    </submittedName>
</protein>
<feature type="compositionally biased region" description="Basic and acidic residues" evidence="1">
    <location>
        <begin position="31"/>
        <end position="40"/>
    </location>
</feature>
<keyword evidence="3" id="KW-1185">Reference proteome</keyword>
<dbReference type="GeneID" id="28735334"/>
<evidence type="ECO:0000313" key="3">
    <source>
        <dbReference type="Proteomes" id="UP000038010"/>
    </source>
</evidence>
<proteinExistence type="predicted"/>
<reference evidence="2 3" key="1">
    <citation type="submission" date="2015-06" db="EMBL/GenBank/DDBJ databases">
        <title>Draft genome of the ant-associated black yeast Phialophora attae CBS 131958.</title>
        <authorList>
            <person name="Moreno L.F."/>
            <person name="Stielow B.J."/>
            <person name="de Hoog S."/>
            <person name="Vicente V.A."/>
            <person name="Weiss V.A."/>
            <person name="de Vries M."/>
            <person name="Cruz L.M."/>
            <person name="Souza E.M."/>
        </authorList>
    </citation>
    <scope>NUCLEOTIDE SEQUENCE [LARGE SCALE GENOMIC DNA]</scope>
    <source>
        <strain evidence="2 3">CBS 131958</strain>
    </source>
</reference>
<feature type="compositionally biased region" description="Polar residues" evidence="1">
    <location>
        <begin position="1"/>
        <end position="26"/>
    </location>
</feature>
<dbReference type="RefSeq" id="XP_017999578.1">
    <property type="nucleotide sequence ID" value="XM_018143454.1"/>
</dbReference>
<feature type="compositionally biased region" description="Basic and acidic residues" evidence="1">
    <location>
        <begin position="82"/>
        <end position="99"/>
    </location>
</feature>
<evidence type="ECO:0000313" key="2">
    <source>
        <dbReference type="EMBL" id="KPI39615.1"/>
    </source>
</evidence>
<comment type="caution">
    <text evidence="2">The sequence shown here is derived from an EMBL/GenBank/DDBJ whole genome shotgun (WGS) entry which is preliminary data.</text>
</comment>
<gene>
    <name evidence="2" type="ORF">AB675_3405</name>
</gene>
<sequence length="144" mass="15874">MESYNHYQNSSFKTSPAQRDASSSNAAIYVEARRQRDEQSQIKQLAKRREGLPAEDPGMTALPGENGTGASLGDGTSFSNDISDRSTSDEVAPRPRRSDTPAYKVDSRGNVYRQNHNGVGKWWAKMKGLLTGQSRGGRDQVIVR</sequence>
<organism evidence="2 3">
    <name type="scientific">Cyphellophora attinorum</name>
    <dbReference type="NCBI Taxonomy" id="1664694"/>
    <lineage>
        <taxon>Eukaryota</taxon>
        <taxon>Fungi</taxon>
        <taxon>Dikarya</taxon>
        <taxon>Ascomycota</taxon>
        <taxon>Pezizomycotina</taxon>
        <taxon>Eurotiomycetes</taxon>
        <taxon>Chaetothyriomycetidae</taxon>
        <taxon>Chaetothyriales</taxon>
        <taxon>Cyphellophoraceae</taxon>
        <taxon>Cyphellophora</taxon>
    </lineage>
</organism>
<evidence type="ECO:0000256" key="1">
    <source>
        <dbReference type="SAM" id="MobiDB-lite"/>
    </source>
</evidence>
<feature type="region of interest" description="Disordered" evidence="1">
    <location>
        <begin position="1"/>
        <end position="117"/>
    </location>
</feature>
<dbReference type="EMBL" id="LFJN01000014">
    <property type="protein sequence ID" value="KPI39615.1"/>
    <property type="molecule type" value="Genomic_DNA"/>
</dbReference>
<dbReference type="Proteomes" id="UP000038010">
    <property type="component" value="Unassembled WGS sequence"/>
</dbReference>
<dbReference type="AlphaFoldDB" id="A0A0N1NY73"/>